<evidence type="ECO:0000256" key="3">
    <source>
        <dbReference type="ARBA" id="ARBA00022723"/>
    </source>
</evidence>
<keyword evidence="4 8" id="KW-0560">Oxidoreductase</keyword>
<gene>
    <name evidence="10" type="ORF">CKAN_00913700</name>
</gene>
<dbReference type="Pfam" id="PF00067">
    <property type="entry name" value="p450"/>
    <property type="match status" value="1"/>
</dbReference>
<comment type="caution">
    <text evidence="10">The sequence shown here is derived from an EMBL/GenBank/DDBJ whole genome shotgun (WGS) entry which is preliminary data.</text>
</comment>
<evidence type="ECO:0000256" key="4">
    <source>
        <dbReference type="ARBA" id="ARBA00023002"/>
    </source>
</evidence>
<dbReference type="InterPro" id="IPR002401">
    <property type="entry name" value="Cyt_P450_E_grp-I"/>
</dbReference>
<evidence type="ECO:0000313" key="11">
    <source>
        <dbReference type="Proteomes" id="UP000283530"/>
    </source>
</evidence>
<protein>
    <submittedName>
        <fullName evidence="10">Cytochrome P450</fullName>
    </submittedName>
</protein>
<dbReference type="EMBL" id="QPKB01000003">
    <property type="protein sequence ID" value="RWR80495.1"/>
    <property type="molecule type" value="Genomic_DNA"/>
</dbReference>
<organism evidence="10 11">
    <name type="scientific">Cinnamomum micranthum f. kanehirae</name>
    <dbReference type="NCBI Taxonomy" id="337451"/>
    <lineage>
        <taxon>Eukaryota</taxon>
        <taxon>Viridiplantae</taxon>
        <taxon>Streptophyta</taxon>
        <taxon>Embryophyta</taxon>
        <taxon>Tracheophyta</taxon>
        <taxon>Spermatophyta</taxon>
        <taxon>Magnoliopsida</taxon>
        <taxon>Magnoliidae</taxon>
        <taxon>Laurales</taxon>
        <taxon>Lauraceae</taxon>
        <taxon>Cinnamomum</taxon>
    </lineage>
</organism>
<dbReference type="GO" id="GO:0044550">
    <property type="term" value="P:secondary metabolite biosynthetic process"/>
    <property type="evidence" value="ECO:0007669"/>
    <property type="project" value="UniProtKB-ARBA"/>
</dbReference>
<dbReference type="InterPro" id="IPR001128">
    <property type="entry name" value="Cyt_P450"/>
</dbReference>
<dbReference type="Gene3D" id="1.10.630.10">
    <property type="entry name" value="Cytochrome P450"/>
    <property type="match status" value="1"/>
</dbReference>
<keyword evidence="5 7" id="KW-0408">Iron</keyword>
<dbReference type="GO" id="GO:0005506">
    <property type="term" value="F:iron ion binding"/>
    <property type="evidence" value="ECO:0007669"/>
    <property type="project" value="InterPro"/>
</dbReference>
<keyword evidence="6 8" id="KW-0503">Monooxygenase</keyword>
<evidence type="ECO:0000256" key="8">
    <source>
        <dbReference type="RuleBase" id="RU000461"/>
    </source>
</evidence>
<dbReference type="Proteomes" id="UP000283530">
    <property type="component" value="Unassembled WGS sequence"/>
</dbReference>
<keyword evidence="2 7" id="KW-0349">Heme</keyword>
<sequence length="531" mass="60164">MAMDTSLTLHFLLPTLLFFSFSFFLLLKHKKPKSPPLPPGPTPWPLVGNLPHIFFNKPAFRWILALMKHMNTDIACIRLGRVPVIAVTCPDIAREFLRTHDAIFASRPRTMGTEYSGRGFINVTSSPLGEQWKKMRRVVASELMTRPRLNWLAPKRVEEADNFVRYLYEHCRRDGCGGAVVDVREAARQYSGNVIRKMMFNRRYFGLGRDDGGPGFEEIEHVEALFRVVSFEYSFAVADYLTWLRWLDLDGHEKEMKKAIGVVNKYHEPLIDERIRKWRWGSDGRVKKEPEDLLDLMILVEDADGKPLLTSEEIKALAADLIIATVDNPPNAAEWAIAEMLNQPHILQRAVEEIDRVVGKERLVQESDLPQLNYIKACAREAFRIHPVAPFNLPHMSTSDAIVAGYFIPKGSQVLLSRTGLGRNPKVWHNPLLFKPERHLTSESAQVELLEPNLRFISFSTGRRGCMGAPLGSTMTVMLLARLLQGFTWTVPEGKPPGIDLTESTNDLFLAKPLHAHASPRLPSHVYPAAP</sequence>
<dbReference type="InterPro" id="IPR036396">
    <property type="entry name" value="Cyt_P450_sf"/>
</dbReference>
<dbReference type="PROSITE" id="PS00086">
    <property type="entry name" value="CYTOCHROME_P450"/>
    <property type="match status" value="1"/>
</dbReference>
<evidence type="ECO:0000256" key="1">
    <source>
        <dbReference type="ARBA" id="ARBA00010617"/>
    </source>
</evidence>
<evidence type="ECO:0000313" key="10">
    <source>
        <dbReference type="EMBL" id="RWR80495.1"/>
    </source>
</evidence>
<name>A0A443NPQ4_9MAGN</name>
<evidence type="ECO:0000256" key="7">
    <source>
        <dbReference type="PIRSR" id="PIRSR602401-1"/>
    </source>
</evidence>
<keyword evidence="11" id="KW-1185">Reference proteome</keyword>
<keyword evidence="9" id="KW-1133">Transmembrane helix</keyword>
<dbReference type="PANTHER" id="PTHR47944:SF4">
    <property type="entry name" value="OS09G0441700 PROTEIN"/>
    <property type="match status" value="1"/>
</dbReference>
<keyword evidence="3 7" id="KW-0479">Metal-binding</keyword>
<dbReference type="STRING" id="337451.A0A443NPQ4"/>
<dbReference type="OrthoDB" id="2789670at2759"/>
<dbReference type="FunFam" id="1.10.630.10:FF:000037">
    <property type="entry name" value="Cytochrome P450 9"/>
    <property type="match status" value="1"/>
</dbReference>
<dbReference type="PANTHER" id="PTHR47944">
    <property type="entry name" value="CYTOCHROME P450 98A9"/>
    <property type="match status" value="1"/>
</dbReference>
<comment type="cofactor">
    <cofactor evidence="7">
        <name>heme</name>
        <dbReference type="ChEBI" id="CHEBI:30413"/>
    </cofactor>
</comment>
<dbReference type="GO" id="GO:0020037">
    <property type="term" value="F:heme binding"/>
    <property type="evidence" value="ECO:0007669"/>
    <property type="project" value="InterPro"/>
</dbReference>
<dbReference type="AlphaFoldDB" id="A0A443NPQ4"/>
<dbReference type="SUPFAM" id="SSF48264">
    <property type="entry name" value="Cytochrome P450"/>
    <property type="match status" value="1"/>
</dbReference>
<feature type="transmembrane region" description="Helical" evidence="9">
    <location>
        <begin position="6"/>
        <end position="27"/>
    </location>
</feature>
<accession>A0A443NPQ4</accession>
<keyword evidence="9" id="KW-0812">Transmembrane</keyword>
<keyword evidence="9" id="KW-0472">Membrane</keyword>
<dbReference type="PRINTS" id="PR00463">
    <property type="entry name" value="EP450I"/>
</dbReference>
<evidence type="ECO:0000256" key="9">
    <source>
        <dbReference type="SAM" id="Phobius"/>
    </source>
</evidence>
<dbReference type="InterPro" id="IPR017972">
    <property type="entry name" value="Cyt_P450_CS"/>
</dbReference>
<proteinExistence type="inferred from homology"/>
<dbReference type="GO" id="GO:0016705">
    <property type="term" value="F:oxidoreductase activity, acting on paired donors, with incorporation or reduction of molecular oxygen"/>
    <property type="evidence" value="ECO:0007669"/>
    <property type="project" value="InterPro"/>
</dbReference>
<evidence type="ECO:0000256" key="6">
    <source>
        <dbReference type="ARBA" id="ARBA00023033"/>
    </source>
</evidence>
<feature type="binding site" description="axial binding residue" evidence="7">
    <location>
        <position position="466"/>
    </location>
    <ligand>
        <name>heme</name>
        <dbReference type="ChEBI" id="CHEBI:30413"/>
    </ligand>
    <ligandPart>
        <name>Fe</name>
        <dbReference type="ChEBI" id="CHEBI:18248"/>
    </ligandPart>
</feature>
<comment type="similarity">
    <text evidence="1 8">Belongs to the cytochrome P450 family.</text>
</comment>
<evidence type="ECO:0000256" key="5">
    <source>
        <dbReference type="ARBA" id="ARBA00023004"/>
    </source>
</evidence>
<dbReference type="GO" id="GO:0004497">
    <property type="term" value="F:monooxygenase activity"/>
    <property type="evidence" value="ECO:0007669"/>
    <property type="project" value="UniProtKB-KW"/>
</dbReference>
<evidence type="ECO:0000256" key="2">
    <source>
        <dbReference type="ARBA" id="ARBA00022617"/>
    </source>
</evidence>
<reference evidence="10 11" key="1">
    <citation type="journal article" date="2019" name="Nat. Plants">
        <title>Stout camphor tree genome fills gaps in understanding of flowering plant genome evolution.</title>
        <authorList>
            <person name="Chaw S.M."/>
            <person name="Liu Y.C."/>
            <person name="Wu Y.W."/>
            <person name="Wang H.Y."/>
            <person name="Lin C.I."/>
            <person name="Wu C.S."/>
            <person name="Ke H.M."/>
            <person name="Chang L.Y."/>
            <person name="Hsu C.Y."/>
            <person name="Yang H.T."/>
            <person name="Sudianto E."/>
            <person name="Hsu M.H."/>
            <person name="Wu K.P."/>
            <person name="Wang L.N."/>
            <person name="Leebens-Mack J.H."/>
            <person name="Tsai I.J."/>
        </authorList>
    </citation>
    <scope>NUCLEOTIDE SEQUENCE [LARGE SCALE GENOMIC DNA]</scope>
    <source>
        <strain evidence="11">cv. Chaw 1501</strain>
        <tissue evidence="10">Young leaves</tissue>
    </source>
</reference>